<keyword evidence="3" id="KW-1185">Reference proteome</keyword>
<sequence length="307" mass="33424">MWLHSGKFVRPELKKSASVDMSNTSVASSSTSSDEIRGNESENSPVISNAEPTLMSVRHDGVGHAHTGLNATHINTMGWLPYGLPPGYVPSMVTQGLHVPLYSTFQNPLYQNPYGMSNVSVSGVSDRKSVCNLNIPSVNIEITLILSLSTRSIYTPPISNPLSVTELLLLSVAPISSAAGVTDPSPSSLASYGLPPPPHPTLTPELHRASNPNPRTSSCFQPLLRRSLHRRSLRLKASVVLTLSLKMSRRGSRIVYVGNLPGDIREREVEDLFSKNCITLTKENVKGIIMILELVAERLKLREEGNN</sequence>
<gene>
    <name evidence="2" type="ORF">Ahy_A01g004170</name>
</gene>
<dbReference type="GO" id="GO:0003676">
    <property type="term" value="F:nucleic acid binding"/>
    <property type="evidence" value="ECO:0007669"/>
    <property type="project" value="InterPro"/>
</dbReference>
<dbReference type="SUPFAM" id="SSF54928">
    <property type="entry name" value="RNA-binding domain, RBD"/>
    <property type="match status" value="1"/>
</dbReference>
<dbReference type="STRING" id="3818.A0A445EV08"/>
<feature type="region of interest" description="Disordered" evidence="1">
    <location>
        <begin position="19"/>
        <end position="48"/>
    </location>
</feature>
<dbReference type="EMBL" id="SDMP01000001">
    <property type="protein sequence ID" value="RYR79344.1"/>
    <property type="molecule type" value="Genomic_DNA"/>
</dbReference>
<dbReference type="Proteomes" id="UP000289738">
    <property type="component" value="Chromosome A01"/>
</dbReference>
<proteinExistence type="predicted"/>
<evidence type="ECO:0000256" key="1">
    <source>
        <dbReference type="SAM" id="MobiDB-lite"/>
    </source>
</evidence>
<dbReference type="AlphaFoldDB" id="A0A445EV08"/>
<name>A0A445EV08_ARAHY</name>
<evidence type="ECO:0000313" key="3">
    <source>
        <dbReference type="Proteomes" id="UP000289738"/>
    </source>
</evidence>
<organism evidence="2 3">
    <name type="scientific">Arachis hypogaea</name>
    <name type="common">Peanut</name>
    <dbReference type="NCBI Taxonomy" id="3818"/>
    <lineage>
        <taxon>Eukaryota</taxon>
        <taxon>Viridiplantae</taxon>
        <taxon>Streptophyta</taxon>
        <taxon>Embryophyta</taxon>
        <taxon>Tracheophyta</taxon>
        <taxon>Spermatophyta</taxon>
        <taxon>Magnoliopsida</taxon>
        <taxon>eudicotyledons</taxon>
        <taxon>Gunneridae</taxon>
        <taxon>Pentapetalae</taxon>
        <taxon>rosids</taxon>
        <taxon>fabids</taxon>
        <taxon>Fabales</taxon>
        <taxon>Fabaceae</taxon>
        <taxon>Papilionoideae</taxon>
        <taxon>50 kb inversion clade</taxon>
        <taxon>dalbergioids sensu lato</taxon>
        <taxon>Dalbergieae</taxon>
        <taxon>Pterocarpus clade</taxon>
        <taxon>Arachis</taxon>
    </lineage>
</organism>
<dbReference type="InterPro" id="IPR035979">
    <property type="entry name" value="RBD_domain_sf"/>
</dbReference>
<accession>A0A445EV08</accession>
<evidence type="ECO:0000313" key="2">
    <source>
        <dbReference type="EMBL" id="RYR79344.1"/>
    </source>
</evidence>
<comment type="caution">
    <text evidence="2">The sequence shown here is derived from an EMBL/GenBank/DDBJ whole genome shotgun (WGS) entry which is preliminary data.</text>
</comment>
<protein>
    <recommendedName>
        <fullName evidence="4">RRM domain-containing protein</fullName>
    </recommendedName>
</protein>
<reference evidence="2 3" key="1">
    <citation type="submission" date="2019-01" db="EMBL/GenBank/DDBJ databases">
        <title>Sequencing of cultivated peanut Arachis hypogaea provides insights into genome evolution and oil improvement.</title>
        <authorList>
            <person name="Chen X."/>
        </authorList>
    </citation>
    <scope>NUCLEOTIDE SEQUENCE [LARGE SCALE GENOMIC DNA]</scope>
    <source>
        <strain evidence="3">cv. Fuhuasheng</strain>
        <tissue evidence="2">Leaves</tissue>
    </source>
</reference>
<evidence type="ECO:0008006" key="4">
    <source>
        <dbReference type="Google" id="ProtNLM"/>
    </source>
</evidence>
<feature type="compositionally biased region" description="Low complexity" evidence="1">
    <location>
        <begin position="19"/>
        <end position="33"/>
    </location>
</feature>